<keyword evidence="9" id="KW-1185">Reference proteome</keyword>
<dbReference type="InterPro" id="IPR001611">
    <property type="entry name" value="Leu-rich_rpt"/>
</dbReference>
<evidence type="ECO:0000256" key="6">
    <source>
        <dbReference type="SAM" id="SignalP"/>
    </source>
</evidence>
<dbReference type="Pfam" id="PF00560">
    <property type="entry name" value="LRR_1"/>
    <property type="match status" value="4"/>
</dbReference>
<feature type="signal peptide" evidence="6">
    <location>
        <begin position="1"/>
        <end position="34"/>
    </location>
</feature>
<dbReference type="InterPro" id="IPR025875">
    <property type="entry name" value="Leu-rich_rpt_4"/>
</dbReference>
<evidence type="ECO:0000256" key="5">
    <source>
        <dbReference type="ARBA" id="ARBA00023136"/>
    </source>
</evidence>
<evidence type="ECO:0000256" key="1">
    <source>
        <dbReference type="ARBA" id="ARBA00004370"/>
    </source>
</evidence>
<evidence type="ECO:0000256" key="2">
    <source>
        <dbReference type="ARBA" id="ARBA00022614"/>
    </source>
</evidence>
<evidence type="ECO:0000256" key="3">
    <source>
        <dbReference type="ARBA" id="ARBA00022729"/>
    </source>
</evidence>
<gene>
    <name evidence="8" type="ORF">R1flu_029098</name>
</gene>
<dbReference type="FunFam" id="3.80.10.10:FF:000400">
    <property type="entry name" value="Nuclear pore complex protein NUP107"/>
    <property type="match status" value="1"/>
</dbReference>
<dbReference type="EMBL" id="JBHFFA010000008">
    <property type="protein sequence ID" value="KAL2610525.1"/>
    <property type="molecule type" value="Genomic_DNA"/>
</dbReference>
<keyword evidence="5" id="KW-0472">Membrane</keyword>
<evidence type="ECO:0000256" key="4">
    <source>
        <dbReference type="ARBA" id="ARBA00022737"/>
    </source>
</evidence>
<dbReference type="Gene3D" id="3.80.10.10">
    <property type="entry name" value="Ribonuclease Inhibitor"/>
    <property type="match status" value="2"/>
</dbReference>
<comment type="subcellular location">
    <subcellularLocation>
        <location evidence="1">Membrane</location>
    </subcellularLocation>
</comment>
<proteinExistence type="predicted"/>
<dbReference type="PANTHER" id="PTHR48009:SF4">
    <property type="entry name" value="LEUCINE-RICH REPEAT (LRR) FAMILY PROTEIN"/>
    <property type="match status" value="1"/>
</dbReference>
<dbReference type="InterPro" id="IPR032675">
    <property type="entry name" value="LRR_dom_sf"/>
</dbReference>
<organism evidence="8 9">
    <name type="scientific">Riccia fluitans</name>
    <dbReference type="NCBI Taxonomy" id="41844"/>
    <lineage>
        <taxon>Eukaryota</taxon>
        <taxon>Viridiplantae</taxon>
        <taxon>Streptophyta</taxon>
        <taxon>Embryophyta</taxon>
        <taxon>Marchantiophyta</taxon>
        <taxon>Marchantiopsida</taxon>
        <taxon>Marchantiidae</taxon>
        <taxon>Marchantiales</taxon>
        <taxon>Ricciaceae</taxon>
        <taxon>Riccia</taxon>
    </lineage>
</organism>
<name>A0ABD1XP50_9MARC</name>
<evidence type="ECO:0000313" key="8">
    <source>
        <dbReference type="EMBL" id="KAL2610525.1"/>
    </source>
</evidence>
<dbReference type="Proteomes" id="UP001605036">
    <property type="component" value="Unassembled WGS sequence"/>
</dbReference>
<dbReference type="Pfam" id="PF12799">
    <property type="entry name" value="LRR_4"/>
    <property type="match status" value="1"/>
</dbReference>
<feature type="domain" description="Leucine-rich repeat-containing N-terminal plant-type" evidence="7">
    <location>
        <begin position="39"/>
        <end position="82"/>
    </location>
</feature>
<dbReference type="InterPro" id="IPR013210">
    <property type="entry name" value="LRR_N_plant-typ"/>
</dbReference>
<keyword evidence="3 6" id="KW-0732">Signal</keyword>
<feature type="chain" id="PRO_5044828592" description="Leucine-rich repeat-containing N-terminal plant-type domain-containing protein" evidence="6">
    <location>
        <begin position="35"/>
        <end position="422"/>
    </location>
</feature>
<reference evidence="8 9" key="1">
    <citation type="submission" date="2024-09" db="EMBL/GenBank/DDBJ databases">
        <title>Chromosome-scale assembly of Riccia fluitans.</title>
        <authorList>
            <person name="Paukszto L."/>
            <person name="Sawicki J."/>
            <person name="Karawczyk K."/>
            <person name="Piernik-Szablinska J."/>
            <person name="Szczecinska M."/>
            <person name="Mazdziarz M."/>
        </authorList>
    </citation>
    <scope>NUCLEOTIDE SEQUENCE [LARGE SCALE GENOMIC DNA]</scope>
    <source>
        <strain evidence="8">Rf_01</strain>
        <tissue evidence="8">Aerial parts of the thallus</tissue>
    </source>
</reference>
<dbReference type="SUPFAM" id="SSF52058">
    <property type="entry name" value="L domain-like"/>
    <property type="match status" value="1"/>
</dbReference>
<sequence length="422" mass="45512">MAGRILGLRESATNSTRYCWWILATCLLLRTVLTGALSEADREALQEIRNNLDDLPGSSFFSSWTFSDSSVNPCDSFKGVQCFMVDGVERVVVLNLGEPTAGSAGLKGILSDAVGKLTALAQLSIVPGSVSGSIPWSLGSLTELQFLGLSGNKLAGSIPWQISNLNKLQSVILSGNELTGSIPDGLGRKPSLVTLSLANNKLSGNVPDFSAAKSLKHLDLTGNDLTGWLPLLPYGIKYLSISRNRLNGGMDRLQGIRSLTYLDLSSNQLSGEVLPEVFSFPLEYLMLDQNKLSGILHISLPCKIPVVDLSYNSLSGLVPTALAGVKTLYLNNNRFSGMVPPIYSFNLQIGVMETLYLQNNYLIGLTNLLPGMSFPSDVTLCFQFNCGLPPLQSSCPNRDGWENTRPILDCLNPEITHLGAQP</sequence>
<comment type="caution">
    <text evidence="8">The sequence shown here is derived from an EMBL/GenBank/DDBJ whole genome shotgun (WGS) entry which is preliminary data.</text>
</comment>
<accession>A0ABD1XP50</accession>
<evidence type="ECO:0000313" key="9">
    <source>
        <dbReference type="Proteomes" id="UP001605036"/>
    </source>
</evidence>
<dbReference type="GO" id="GO:0016020">
    <property type="term" value="C:membrane"/>
    <property type="evidence" value="ECO:0007669"/>
    <property type="project" value="UniProtKB-SubCell"/>
</dbReference>
<keyword evidence="2" id="KW-0433">Leucine-rich repeat</keyword>
<dbReference type="InterPro" id="IPR053213">
    <property type="entry name" value="RLP29"/>
</dbReference>
<evidence type="ECO:0000259" key="7">
    <source>
        <dbReference type="Pfam" id="PF08263"/>
    </source>
</evidence>
<keyword evidence="4" id="KW-0677">Repeat</keyword>
<dbReference type="AlphaFoldDB" id="A0ABD1XP50"/>
<dbReference type="Pfam" id="PF08263">
    <property type="entry name" value="LRRNT_2"/>
    <property type="match status" value="1"/>
</dbReference>
<protein>
    <recommendedName>
        <fullName evidence="7">Leucine-rich repeat-containing N-terminal plant-type domain-containing protein</fullName>
    </recommendedName>
</protein>
<dbReference type="PANTHER" id="PTHR48009">
    <property type="entry name" value="LEUCINE-RICH REPEAT (LRR) FAMILY PROTEIN"/>
    <property type="match status" value="1"/>
</dbReference>